<keyword evidence="4" id="KW-1185">Reference proteome</keyword>
<evidence type="ECO:0000313" key="4">
    <source>
        <dbReference type="Proteomes" id="UP000584587"/>
    </source>
</evidence>
<sequence length="327" mass="38471">MAEKQLEKRTRIKVKRIGIRGDEVAILFFSLVFLAFLFISFFRLSAVGKLFDDFLFTFLFGWSKYLVYGFLFVVLLPIFFNFYFRIKASFIIGMLFTFFIISWFVQNISIIINNKNMLLWKDLYFYQFEDLSAYFFKWWNTTIINNYYGFFAQPISFTDWNSVESFFPSFATGGIVANFLIYITAFGGFINVLAISSILLFIGLSWILVGKPHLLLMIIFFFLMPLINYIKKRRINRISEKSLQHKTQIDTEDTIIKQTVRTPRAPRKETLQQQQPKPKPVKTTVPKERNKEKILQDVIQESGTLSPFGQITRSKTKVQDKENSEDI</sequence>
<keyword evidence="2" id="KW-0472">Membrane</keyword>
<dbReference type="AlphaFoldDB" id="A0A846U8Y0"/>
<gene>
    <name evidence="3" type="ORF">HER12_00995</name>
</gene>
<feature type="transmembrane region" description="Helical" evidence="2">
    <location>
        <begin position="65"/>
        <end position="84"/>
    </location>
</feature>
<feature type="compositionally biased region" description="Basic and acidic residues" evidence="1">
    <location>
        <begin position="317"/>
        <end position="327"/>
    </location>
</feature>
<protein>
    <submittedName>
        <fullName evidence="3">MFS transporter</fullName>
    </submittedName>
</protein>
<keyword evidence="2" id="KW-1133">Transmembrane helix</keyword>
<comment type="caution">
    <text evidence="3">The sequence shown here is derived from an EMBL/GenBank/DDBJ whole genome shotgun (WGS) entry which is preliminary data.</text>
</comment>
<dbReference type="EMBL" id="JAAVVK010000001">
    <property type="protein sequence ID" value="NKE38333.1"/>
    <property type="molecule type" value="Genomic_DNA"/>
</dbReference>
<feature type="region of interest" description="Disordered" evidence="1">
    <location>
        <begin position="260"/>
        <end position="289"/>
    </location>
</feature>
<dbReference type="RefSeq" id="WP_168104805.1">
    <property type="nucleotide sequence ID" value="NZ_CP051215.1"/>
</dbReference>
<feature type="transmembrane region" description="Helical" evidence="2">
    <location>
        <begin position="214"/>
        <end position="230"/>
    </location>
</feature>
<feature type="compositionally biased region" description="Low complexity" evidence="1">
    <location>
        <begin position="272"/>
        <end position="284"/>
    </location>
</feature>
<feature type="transmembrane region" description="Helical" evidence="2">
    <location>
        <begin position="166"/>
        <end position="183"/>
    </location>
</feature>
<evidence type="ECO:0000256" key="2">
    <source>
        <dbReference type="SAM" id="Phobius"/>
    </source>
</evidence>
<keyword evidence="2" id="KW-0812">Transmembrane</keyword>
<dbReference type="Proteomes" id="UP000584587">
    <property type="component" value="Unassembled WGS sequence"/>
</dbReference>
<evidence type="ECO:0000313" key="3">
    <source>
        <dbReference type="EMBL" id="NKE38333.1"/>
    </source>
</evidence>
<feature type="region of interest" description="Disordered" evidence="1">
    <location>
        <begin position="305"/>
        <end position="327"/>
    </location>
</feature>
<organism evidence="3 4">
    <name type="scientific">Spiroplasma platyhelix PALS-1</name>
    <dbReference type="NCBI Taxonomy" id="1276218"/>
    <lineage>
        <taxon>Bacteria</taxon>
        <taxon>Bacillati</taxon>
        <taxon>Mycoplasmatota</taxon>
        <taxon>Mollicutes</taxon>
        <taxon>Entomoplasmatales</taxon>
        <taxon>Spiroplasmataceae</taxon>
        <taxon>Spiroplasma</taxon>
    </lineage>
</organism>
<feature type="transmembrane region" description="Helical" evidence="2">
    <location>
        <begin position="21"/>
        <end position="45"/>
    </location>
</feature>
<feature type="transmembrane region" description="Helical" evidence="2">
    <location>
        <begin position="91"/>
        <end position="112"/>
    </location>
</feature>
<reference evidence="3 4" key="1">
    <citation type="submission" date="2020-04" db="EMBL/GenBank/DDBJ databases">
        <title>Complete genome sequence of Spiroplasma platyhelix ATCC 51748, an insect isolate.</title>
        <authorList>
            <person name="Green E.A."/>
            <person name="Klassen J.L."/>
        </authorList>
    </citation>
    <scope>NUCLEOTIDE SEQUENCE [LARGE SCALE GENOMIC DNA]</scope>
    <source>
        <strain evidence="3 4">PALS-1</strain>
    </source>
</reference>
<proteinExistence type="predicted"/>
<evidence type="ECO:0000256" key="1">
    <source>
        <dbReference type="SAM" id="MobiDB-lite"/>
    </source>
</evidence>
<name>A0A846U8Y0_9MOLU</name>
<feature type="transmembrane region" description="Helical" evidence="2">
    <location>
        <begin position="190"/>
        <end position="208"/>
    </location>
</feature>
<accession>A0A846U8Y0</accession>